<dbReference type="Proteomes" id="UP000199529">
    <property type="component" value="Unassembled WGS sequence"/>
</dbReference>
<reference evidence="4" key="1">
    <citation type="submission" date="2016-10" db="EMBL/GenBank/DDBJ databases">
        <authorList>
            <person name="Varghese N."/>
            <person name="Submissions S."/>
        </authorList>
    </citation>
    <scope>NUCLEOTIDE SEQUENCE [LARGE SCALE GENOMIC DNA]</scope>
    <source>
        <strain evidence="4">CGMCC 4.3530</strain>
    </source>
</reference>
<keyword evidence="1" id="KW-0408">Iron</keyword>
<evidence type="ECO:0000313" key="4">
    <source>
        <dbReference type="Proteomes" id="UP000199529"/>
    </source>
</evidence>
<dbReference type="PROSITE" id="PS51471">
    <property type="entry name" value="FE2OG_OXY"/>
    <property type="match status" value="1"/>
</dbReference>
<proteinExistence type="inferred from homology"/>
<dbReference type="GO" id="GO:0046872">
    <property type="term" value="F:metal ion binding"/>
    <property type="evidence" value="ECO:0007669"/>
    <property type="project" value="UniProtKB-KW"/>
</dbReference>
<name>A0A1H3Q1P0_9PSEU</name>
<dbReference type="AlphaFoldDB" id="A0A1H3Q1P0"/>
<dbReference type="Pfam" id="PF23169">
    <property type="entry name" value="HalD"/>
    <property type="match status" value="1"/>
</dbReference>
<keyword evidence="1" id="KW-0479">Metal-binding</keyword>
<dbReference type="Gene3D" id="2.60.120.620">
    <property type="entry name" value="q2cbj1_9rhob like domain"/>
    <property type="match status" value="1"/>
</dbReference>
<evidence type="ECO:0000256" key="1">
    <source>
        <dbReference type="RuleBase" id="RU003682"/>
    </source>
</evidence>
<keyword evidence="4" id="KW-1185">Reference proteome</keyword>
<dbReference type="InterPro" id="IPR005123">
    <property type="entry name" value="Oxoglu/Fe-dep_dioxygenase_dom"/>
</dbReference>
<keyword evidence="1" id="KW-0560">Oxidoreductase</keyword>
<feature type="domain" description="Fe2OG dioxygenase" evidence="2">
    <location>
        <begin position="130"/>
        <end position="252"/>
    </location>
</feature>
<sequence length="269" mass="29676">MTTTKVTLGDVIDLERYPIDQLNSRKGRALIDFCHASLAFEGACQLAGFFRPEAVDRLVAEAQEKQSAAYRTDDTHNVYFEQVPSESAADNPAAVLQHSSKLTIAWDLVGEDSPLRVAYESDELTTFLGQALGMETFYRYADPLGAASLMIFNEGDELGWHFDRSPFAVTVMLHPVVFGGEYQYFHNLRTADNQNSSGVLAALRGEQPGRITLAGEPGALTMFRGQHSLHRVTPVEGAEPRINAVLSYSERPGDKLNALTQQLFYGRTA</sequence>
<dbReference type="RefSeq" id="WP_093273881.1">
    <property type="nucleotide sequence ID" value="NZ_FNOK01000045.1"/>
</dbReference>
<comment type="similarity">
    <text evidence="1">Belongs to the iron/ascorbate-dependent oxidoreductase family.</text>
</comment>
<accession>A0A1H3Q1P0</accession>
<protein>
    <recommendedName>
        <fullName evidence="2">Fe2OG dioxygenase domain-containing protein</fullName>
    </recommendedName>
</protein>
<gene>
    <name evidence="3" type="ORF">SAMN05216215_104512</name>
</gene>
<dbReference type="InterPro" id="IPR056470">
    <property type="entry name" value="BesD/HalB-like"/>
</dbReference>
<dbReference type="OrthoDB" id="9798229at2"/>
<organism evidence="3 4">
    <name type="scientific">Saccharopolyspora shandongensis</name>
    <dbReference type="NCBI Taxonomy" id="418495"/>
    <lineage>
        <taxon>Bacteria</taxon>
        <taxon>Bacillati</taxon>
        <taxon>Actinomycetota</taxon>
        <taxon>Actinomycetes</taxon>
        <taxon>Pseudonocardiales</taxon>
        <taxon>Pseudonocardiaceae</taxon>
        <taxon>Saccharopolyspora</taxon>
    </lineage>
</organism>
<dbReference type="EMBL" id="FNOK01000045">
    <property type="protein sequence ID" value="SDZ07048.1"/>
    <property type="molecule type" value="Genomic_DNA"/>
</dbReference>
<evidence type="ECO:0000259" key="2">
    <source>
        <dbReference type="PROSITE" id="PS51471"/>
    </source>
</evidence>
<evidence type="ECO:0000313" key="3">
    <source>
        <dbReference type="EMBL" id="SDZ07048.1"/>
    </source>
</evidence>
<dbReference type="STRING" id="418495.SAMN05216215_104512"/>
<dbReference type="GO" id="GO:0016491">
    <property type="term" value="F:oxidoreductase activity"/>
    <property type="evidence" value="ECO:0007669"/>
    <property type="project" value="UniProtKB-KW"/>
</dbReference>